<evidence type="ECO:0000313" key="1">
    <source>
        <dbReference type="EnsemblPlants" id="AET5Gv20868500.12"/>
    </source>
</evidence>
<name>A0A453LPI9_AEGTS</name>
<dbReference type="Gramene" id="AET5Gv20868500.12">
    <property type="protein sequence ID" value="AET5Gv20868500.12"/>
    <property type="gene ID" value="AET5Gv20868500"/>
</dbReference>
<dbReference type="AlphaFoldDB" id="A0A453LPI9"/>
<protein>
    <submittedName>
        <fullName evidence="1">Uncharacterized protein</fullName>
    </submittedName>
</protein>
<reference evidence="2" key="2">
    <citation type="journal article" date="2017" name="Nat. Plants">
        <title>The Aegilops tauschii genome reveals multiple impacts of transposons.</title>
        <authorList>
            <person name="Zhao G."/>
            <person name="Zou C."/>
            <person name="Li K."/>
            <person name="Wang K."/>
            <person name="Li T."/>
            <person name="Gao L."/>
            <person name="Zhang X."/>
            <person name="Wang H."/>
            <person name="Yang Z."/>
            <person name="Liu X."/>
            <person name="Jiang W."/>
            <person name="Mao L."/>
            <person name="Kong X."/>
            <person name="Jiao Y."/>
            <person name="Jia J."/>
        </authorList>
    </citation>
    <scope>NUCLEOTIDE SEQUENCE [LARGE SCALE GENOMIC DNA]</scope>
    <source>
        <strain evidence="2">cv. AL8/78</strain>
    </source>
</reference>
<evidence type="ECO:0000313" key="2">
    <source>
        <dbReference type="Proteomes" id="UP000015105"/>
    </source>
</evidence>
<reference evidence="1" key="4">
    <citation type="submission" date="2019-03" db="UniProtKB">
        <authorList>
            <consortium name="EnsemblPlants"/>
        </authorList>
    </citation>
    <scope>IDENTIFICATION</scope>
</reference>
<accession>A0A453LPI9</accession>
<reference evidence="1" key="3">
    <citation type="journal article" date="2017" name="Nature">
        <title>Genome sequence of the progenitor of the wheat D genome Aegilops tauschii.</title>
        <authorList>
            <person name="Luo M.C."/>
            <person name="Gu Y.Q."/>
            <person name="Puiu D."/>
            <person name="Wang H."/>
            <person name="Twardziok S.O."/>
            <person name="Deal K.R."/>
            <person name="Huo N."/>
            <person name="Zhu T."/>
            <person name="Wang L."/>
            <person name="Wang Y."/>
            <person name="McGuire P.E."/>
            <person name="Liu S."/>
            <person name="Long H."/>
            <person name="Ramasamy R.K."/>
            <person name="Rodriguez J.C."/>
            <person name="Van S.L."/>
            <person name="Yuan L."/>
            <person name="Wang Z."/>
            <person name="Xia Z."/>
            <person name="Xiao L."/>
            <person name="Anderson O.D."/>
            <person name="Ouyang S."/>
            <person name="Liang Y."/>
            <person name="Zimin A.V."/>
            <person name="Pertea G."/>
            <person name="Qi P."/>
            <person name="Bennetzen J.L."/>
            <person name="Dai X."/>
            <person name="Dawson M.W."/>
            <person name="Muller H.G."/>
            <person name="Kugler K."/>
            <person name="Rivarola-Duarte L."/>
            <person name="Spannagl M."/>
            <person name="Mayer K.F.X."/>
            <person name="Lu F.H."/>
            <person name="Bevan M.W."/>
            <person name="Leroy P."/>
            <person name="Li P."/>
            <person name="You F.M."/>
            <person name="Sun Q."/>
            <person name="Liu Z."/>
            <person name="Lyons E."/>
            <person name="Wicker T."/>
            <person name="Salzberg S.L."/>
            <person name="Devos K.M."/>
            <person name="Dvorak J."/>
        </authorList>
    </citation>
    <scope>NUCLEOTIDE SEQUENCE [LARGE SCALE GENOMIC DNA]</scope>
    <source>
        <strain evidence="1">cv. AL8/78</strain>
    </source>
</reference>
<organism evidence="1 2">
    <name type="scientific">Aegilops tauschii subsp. strangulata</name>
    <name type="common">Goatgrass</name>
    <dbReference type="NCBI Taxonomy" id="200361"/>
    <lineage>
        <taxon>Eukaryota</taxon>
        <taxon>Viridiplantae</taxon>
        <taxon>Streptophyta</taxon>
        <taxon>Embryophyta</taxon>
        <taxon>Tracheophyta</taxon>
        <taxon>Spermatophyta</taxon>
        <taxon>Magnoliopsida</taxon>
        <taxon>Liliopsida</taxon>
        <taxon>Poales</taxon>
        <taxon>Poaceae</taxon>
        <taxon>BOP clade</taxon>
        <taxon>Pooideae</taxon>
        <taxon>Triticodae</taxon>
        <taxon>Triticeae</taxon>
        <taxon>Triticinae</taxon>
        <taxon>Aegilops</taxon>
    </lineage>
</organism>
<reference evidence="1" key="5">
    <citation type="journal article" date="2021" name="G3 (Bethesda)">
        <title>Aegilops tauschii genome assembly Aet v5.0 features greater sequence contiguity and improved annotation.</title>
        <authorList>
            <person name="Wang L."/>
            <person name="Zhu T."/>
            <person name="Rodriguez J.C."/>
            <person name="Deal K.R."/>
            <person name="Dubcovsky J."/>
            <person name="McGuire P.E."/>
            <person name="Lux T."/>
            <person name="Spannagl M."/>
            <person name="Mayer K.F.X."/>
            <person name="Baldrich P."/>
            <person name="Meyers B.C."/>
            <person name="Huo N."/>
            <person name="Gu Y.Q."/>
            <person name="Zhou H."/>
            <person name="Devos K.M."/>
            <person name="Bennetzen J.L."/>
            <person name="Unver T."/>
            <person name="Budak H."/>
            <person name="Gulick P.J."/>
            <person name="Galiba G."/>
            <person name="Kalapos B."/>
            <person name="Nelson D.R."/>
            <person name="Li P."/>
            <person name="You F.M."/>
            <person name="Luo M.C."/>
            <person name="Dvorak J."/>
        </authorList>
    </citation>
    <scope>NUCLEOTIDE SEQUENCE [LARGE SCALE GENOMIC DNA]</scope>
    <source>
        <strain evidence="1">cv. AL8/78</strain>
    </source>
</reference>
<proteinExistence type="predicted"/>
<reference evidence="2" key="1">
    <citation type="journal article" date="2014" name="Science">
        <title>Ancient hybridizations among the ancestral genomes of bread wheat.</title>
        <authorList>
            <consortium name="International Wheat Genome Sequencing Consortium,"/>
            <person name="Marcussen T."/>
            <person name="Sandve S.R."/>
            <person name="Heier L."/>
            <person name="Spannagl M."/>
            <person name="Pfeifer M."/>
            <person name="Jakobsen K.S."/>
            <person name="Wulff B.B."/>
            <person name="Steuernagel B."/>
            <person name="Mayer K.F."/>
            <person name="Olsen O.A."/>
        </authorList>
    </citation>
    <scope>NUCLEOTIDE SEQUENCE [LARGE SCALE GENOMIC DNA]</scope>
    <source>
        <strain evidence="2">cv. AL8/78</strain>
    </source>
</reference>
<keyword evidence="2" id="KW-1185">Reference proteome</keyword>
<dbReference type="Proteomes" id="UP000015105">
    <property type="component" value="Chromosome 5D"/>
</dbReference>
<dbReference type="EnsemblPlants" id="AET5Gv20868500.12">
    <property type="protein sequence ID" value="AET5Gv20868500.12"/>
    <property type="gene ID" value="AET5Gv20868500"/>
</dbReference>
<sequence>PLHSFAVPLTCPLINPSRSPCPCVSFSNKYHHHFLSRSNQGSFLEASCFCAPESAISPSVRLRAGP</sequence>